<dbReference type="SMART" id="SM01011">
    <property type="entry name" value="AMP_N"/>
    <property type="match status" value="1"/>
</dbReference>
<dbReference type="PANTHER" id="PTHR43226">
    <property type="entry name" value="XAA-PRO AMINOPEPTIDASE 3"/>
    <property type="match status" value="1"/>
</dbReference>
<dbReference type="InterPro" id="IPR029149">
    <property type="entry name" value="Creatin/AminoP/Spt16_N"/>
</dbReference>
<evidence type="ECO:0000256" key="4">
    <source>
        <dbReference type="ARBA" id="ARBA00012574"/>
    </source>
</evidence>
<comment type="similarity">
    <text evidence="3">Belongs to the peptidase M24B family.</text>
</comment>
<feature type="domain" description="Aminopeptidase P N-terminal" evidence="8">
    <location>
        <begin position="9"/>
        <end position="142"/>
    </location>
</feature>
<dbReference type="Pfam" id="PF05195">
    <property type="entry name" value="AMP_N"/>
    <property type="match status" value="1"/>
</dbReference>
<accession>A0ABU9E9Y2</accession>
<dbReference type="RefSeq" id="WP_405281594.1">
    <property type="nucleotide sequence ID" value="NZ_CP144380.1"/>
</dbReference>
<keyword evidence="6" id="KW-0378">Hydrolase</keyword>
<keyword evidence="9" id="KW-0645">Protease</keyword>
<keyword evidence="5" id="KW-0479">Metal-binding</keyword>
<keyword evidence="7" id="KW-0464">Manganese</keyword>
<name>A0ABU9E9Y2_9BACT</name>
<protein>
    <recommendedName>
        <fullName evidence="4">Xaa-Pro aminopeptidase</fullName>
        <ecNumber evidence="4">3.4.11.9</ecNumber>
    </recommendedName>
</protein>
<comment type="caution">
    <text evidence="9">The sequence shown here is derived from an EMBL/GenBank/DDBJ whole genome shotgun (WGS) entry which is preliminary data.</text>
</comment>
<gene>
    <name evidence="9" type="ORF">WI372_11160</name>
</gene>
<dbReference type="InterPro" id="IPR007865">
    <property type="entry name" value="Aminopep_P_N"/>
</dbReference>
<dbReference type="EC" id="3.4.11.9" evidence="4"/>
<dbReference type="InterPro" id="IPR036005">
    <property type="entry name" value="Creatinase/aminopeptidase-like"/>
</dbReference>
<evidence type="ECO:0000256" key="1">
    <source>
        <dbReference type="ARBA" id="ARBA00001424"/>
    </source>
</evidence>
<organism evidence="9 10">
    <name type="scientific">Gaopeijia maritima</name>
    <dbReference type="NCBI Taxonomy" id="3119007"/>
    <lineage>
        <taxon>Bacteria</taxon>
        <taxon>Pseudomonadati</taxon>
        <taxon>Gemmatimonadota</taxon>
        <taxon>Longimicrobiia</taxon>
        <taxon>Gaopeijiales</taxon>
        <taxon>Gaopeijiaceae</taxon>
        <taxon>Gaopeijia</taxon>
    </lineage>
</organism>
<dbReference type="SUPFAM" id="SSF53092">
    <property type="entry name" value="Creatinase/prolidase N-terminal domain"/>
    <property type="match status" value="1"/>
</dbReference>
<dbReference type="Pfam" id="PF00557">
    <property type="entry name" value="Peptidase_M24"/>
    <property type="match status" value="1"/>
</dbReference>
<proteinExistence type="inferred from homology"/>
<comment type="cofactor">
    <cofactor evidence="2">
        <name>Mn(2+)</name>
        <dbReference type="ChEBI" id="CHEBI:29035"/>
    </cofactor>
</comment>
<dbReference type="CDD" id="cd01087">
    <property type="entry name" value="Prolidase"/>
    <property type="match status" value="1"/>
</dbReference>
<dbReference type="SUPFAM" id="SSF55920">
    <property type="entry name" value="Creatinase/aminopeptidase"/>
    <property type="match status" value="1"/>
</dbReference>
<evidence type="ECO:0000256" key="2">
    <source>
        <dbReference type="ARBA" id="ARBA00001936"/>
    </source>
</evidence>
<dbReference type="Gene3D" id="3.90.230.10">
    <property type="entry name" value="Creatinase/methionine aminopeptidase superfamily"/>
    <property type="match status" value="1"/>
</dbReference>
<evidence type="ECO:0000259" key="8">
    <source>
        <dbReference type="SMART" id="SM01011"/>
    </source>
</evidence>
<evidence type="ECO:0000256" key="5">
    <source>
        <dbReference type="ARBA" id="ARBA00022723"/>
    </source>
</evidence>
<dbReference type="InterPro" id="IPR052433">
    <property type="entry name" value="X-Pro_dipept-like"/>
</dbReference>
<dbReference type="Proteomes" id="UP001484239">
    <property type="component" value="Unassembled WGS sequence"/>
</dbReference>
<evidence type="ECO:0000256" key="6">
    <source>
        <dbReference type="ARBA" id="ARBA00022801"/>
    </source>
</evidence>
<evidence type="ECO:0000313" key="10">
    <source>
        <dbReference type="Proteomes" id="UP001484239"/>
    </source>
</evidence>
<evidence type="ECO:0000256" key="7">
    <source>
        <dbReference type="ARBA" id="ARBA00023211"/>
    </source>
</evidence>
<evidence type="ECO:0000313" key="9">
    <source>
        <dbReference type="EMBL" id="MEK9501538.1"/>
    </source>
</evidence>
<dbReference type="Gene3D" id="3.40.350.10">
    <property type="entry name" value="Creatinase/prolidase N-terminal domain"/>
    <property type="match status" value="1"/>
</dbReference>
<keyword evidence="10" id="KW-1185">Reference proteome</keyword>
<dbReference type="EMBL" id="JBBHLI010000006">
    <property type="protein sequence ID" value="MEK9501538.1"/>
    <property type="molecule type" value="Genomic_DNA"/>
</dbReference>
<dbReference type="InterPro" id="IPR000994">
    <property type="entry name" value="Pept_M24"/>
</dbReference>
<keyword evidence="9" id="KW-0031">Aminopeptidase</keyword>
<sequence length="445" mass="48041">MPPIHAPLAPLSVYAARRARVFDLLGDRALVLPAAAHARRSRDTEYPYRPDSEVRWLCGSEESDTVVVLLGHADEERFVIFTRERDPEAELWAGPRLGVEGARELHGADAAYPIDELDERLPAMLDGCAAVGYRLAEGRRAEPEVRAALRHARERGARRGTGPRALFDPGEVLDDLRLIKDEWEIARMREAAALTVDAFREVAPMIRSGAGEWQVQGRLDGAFRAGGGEGPAYESIVGGGANACVLHYVRNDRAFEPGELVLIDAGASVAGYAADLTRTFPVDGRFTPEARAVYEVVDRARAAAVTAVRPGATMAAVHEAAVAVIVAGLRELGVLEEPAEGETTPWRRFYPHQTSHWLGLDVHDVGDYARDGQSRPLEPGMVLTVEPGLYFGEAGVDTAEGRADRFRGIGVRLEDDVLVTADGHEVLTAVMPTDPEAVAALVAGG</sequence>
<evidence type="ECO:0000256" key="3">
    <source>
        <dbReference type="ARBA" id="ARBA00008766"/>
    </source>
</evidence>
<dbReference type="PANTHER" id="PTHR43226:SF4">
    <property type="entry name" value="XAA-PRO AMINOPEPTIDASE 3"/>
    <property type="match status" value="1"/>
</dbReference>
<reference evidence="9 10" key="1">
    <citation type="submission" date="2024-02" db="EMBL/GenBank/DDBJ databases">
        <title>A novel Gemmatimonadota bacterium.</title>
        <authorList>
            <person name="Du Z.-J."/>
            <person name="Ye Y.-Q."/>
        </authorList>
    </citation>
    <scope>NUCLEOTIDE SEQUENCE [LARGE SCALE GENOMIC DNA]</scope>
    <source>
        <strain evidence="9 10">DH-20</strain>
    </source>
</reference>
<dbReference type="GO" id="GO:0004177">
    <property type="term" value="F:aminopeptidase activity"/>
    <property type="evidence" value="ECO:0007669"/>
    <property type="project" value="UniProtKB-KW"/>
</dbReference>
<comment type="catalytic activity">
    <reaction evidence="1">
        <text>Release of any N-terminal amino acid, including proline, that is linked to proline, even from a dipeptide or tripeptide.</text>
        <dbReference type="EC" id="3.4.11.9"/>
    </reaction>
</comment>